<proteinExistence type="predicted"/>
<reference evidence="3" key="1">
    <citation type="submission" date="2021-02" db="EMBL/GenBank/DDBJ databases">
        <authorList>
            <person name="Dougan E. K."/>
            <person name="Rhodes N."/>
            <person name="Thang M."/>
            <person name="Chan C."/>
        </authorList>
    </citation>
    <scope>NUCLEOTIDE SEQUENCE</scope>
</reference>
<keyword evidence="1" id="KW-0175">Coiled coil</keyword>
<feature type="coiled-coil region" evidence="1">
    <location>
        <begin position="246"/>
        <end position="273"/>
    </location>
</feature>
<dbReference type="Gene3D" id="3.30.710.10">
    <property type="entry name" value="Potassium Channel Kv1.1, Chain A"/>
    <property type="match status" value="1"/>
</dbReference>
<organism evidence="3 4">
    <name type="scientific">Polarella glacialis</name>
    <name type="common">Dinoflagellate</name>
    <dbReference type="NCBI Taxonomy" id="89957"/>
    <lineage>
        <taxon>Eukaryota</taxon>
        <taxon>Sar</taxon>
        <taxon>Alveolata</taxon>
        <taxon>Dinophyceae</taxon>
        <taxon>Suessiales</taxon>
        <taxon>Suessiaceae</taxon>
        <taxon>Polarella</taxon>
    </lineage>
</organism>
<dbReference type="EMBL" id="CAJNNW010034610">
    <property type="protein sequence ID" value="CAE8723282.1"/>
    <property type="molecule type" value="Genomic_DNA"/>
</dbReference>
<dbReference type="SUPFAM" id="SSF54695">
    <property type="entry name" value="POZ domain"/>
    <property type="match status" value="1"/>
</dbReference>
<protein>
    <recommendedName>
        <fullName evidence="2">BTB domain-containing protein</fullName>
    </recommendedName>
</protein>
<dbReference type="Proteomes" id="UP000626109">
    <property type="component" value="Unassembled WGS sequence"/>
</dbReference>
<dbReference type="InterPro" id="IPR000210">
    <property type="entry name" value="BTB/POZ_dom"/>
</dbReference>
<evidence type="ECO:0000259" key="2">
    <source>
        <dbReference type="PROSITE" id="PS50097"/>
    </source>
</evidence>
<comment type="caution">
    <text evidence="3">The sequence shown here is derived from an EMBL/GenBank/DDBJ whole genome shotgun (WGS) entry which is preliminary data.</text>
</comment>
<dbReference type="InterPro" id="IPR011333">
    <property type="entry name" value="SKP1/BTB/POZ_sf"/>
</dbReference>
<accession>A0A813LDU7</accession>
<sequence length="294" mass="33267">MDPLQLLESGADSDFTVTIGERSFLLHSFILKQGSPYFRSLQTSGMKECSGTCTLPVELVVPQIFEAILPFIYARRLGHVELKAEALYSMFELADYFQLADFESYMGQKEVQAAGDKPPFQAMLDCIQEHSWEQLRDANERSKWLVQECNRAAKADFAAESLKNVFFDALQDHCLQSNCYLSAACCAMTIPGIGPARDQALLQEVLNQVKGYNYIYVLQKDLQWMVTFLLQGTQPEPTEGESAIRLHTQEMKIKRLQCELEELRCTSASLEATVQEARVIARAHRRSAATTTKW</sequence>
<dbReference type="PANTHER" id="PTHR24413">
    <property type="entry name" value="SPECKLE-TYPE POZ PROTEIN"/>
    <property type="match status" value="1"/>
</dbReference>
<dbReference type="AlphaFoldDB" id="A0A813LDU7"/>
<name>A0A813LDU7_POLGL</name>
<evidence type="ECO:0000313" key="4">
    <source>
        <dbReference type="Proteomes" id="UP000626109"/>
    </source>
</evidence>
<feature type="domain" description="BTB" evidence="2">
    <location>
        <begin position="13"/>
        <end position="81"/>
    </location>
</feature>
<gene>
    <name evidence="3" type="ORF">PGLA2088_LOCUS43026</name>
</gene>
<evidence type="ECO:0000313" key="3">
    <source>
        <dbReference type="EMBL" id="CAE8723282.1"/>
    </source>
</evidence>
<dbReference type="Pfam" id="PF00651">
    <property type="entry name" value="BTB"/>
    <property type="match status" value="1"/>
</dbReference>
<evidence type="ECO:0000256" key="1">
    <source>
        <dbReference type="SAM" id="Coils"/>
    </source>
</evidence>
<dbReference type="SMART" id="SM00225">
    <property type="entry name" value="BTB"/>
    <property type="match status" value="1"/>
</dbReference>
<dbReference type="PROSITE" id="PS50097">
    <property type="entry name" value="BTB"/>
    <property type="match status" value="1"/>
</dbReference>